<keyword evidence="3" id="KW-0812">Transmembrane</keyword>
<evidence type="ECO:0000313" key="5">
    <source>
        <dbReference type="EMBL" id="OOP67431.1"/>
    </source>
</evidence>
<organism evidence="5 6">
    <name type="scientific">Heyndrickxia oleronia</name>
    <dbReference type="NCBI Taxonomy" id="38875"/>
    <lineage>
        <taxon>Bacteria</taxon>
        <taxon>Bacillati</taxon>
        <taxon>Bacillota</taxon>
        <taxon>Bacilli</taxon>
        <taxon>Bacillales</taxon>
        <taxon>Bacillaceae</taxon>
        <taxon>Heyndrickxia</taxon>
    </lineage>
</organism>
<dbReference type="Proteomes" id="UP000189761">
    <property type="component" value="Unassembled WGS sequence"/>
</dbReference>
<proteinExistence type="inferred from homology"/>
<evidence type="ECO:0000313" key="6">
    <source>
        <dbReference type="Proteomes" id="UP000189761"/>
    </source>
</evidence>
<comment type="caution">
    <text evidence="5">The sequence shown here is derived from an EMBL/GenBank/DDBJ whole genome shotgun (WGS) entry which is preliminary data.</text>
</comment>
<feature type="domain" description="Putative zinc-finger" evidence="4">
    <location>
        <begin position="11"/>
        <end position="43"/>
    </location>
</feature>
<protein>
    <recommendedName>
        <fullName evidence="2">Anti-sigma-W factor RsiW</fullName>
    </recommendedName>
</protein>
<name>A0A8E2I640_9BACI</name>
<evidence type="ECO:0000256" key="2">
    <source>
        <dbReference type="ARBA" id="ARBA00024438"/>
    </source>
</evidence>
<dbReference type="AlphaFoldDB" id="A0A8E2I640"/>
<sequence length="208" mass="23715">MRTKLNTCSEEMILYMHEYMDGDISTEHEAILKKHLQSCQDCAKHFHELKKTSALIKSTSIITAPNDFASKVMARLPKEKRKVEVKRWFSRHPFLAAASLFIILMGGSIFSFWNNNQEFSFTKQPNLQVENHTVIVPKGETIKGDLIVKNGDLRIEGKVEGDVTVINGDQYMASAGNVTGDIKEINEMFDWLWYQIKNGGKEVISLFN</sequence>
<gene>
    <name evidence="5" type="ORF">BWZ43_15795</name>
</gene>
<keyword evidence="3" id="KW-1133">Transmembrane helix</keyword>
<dbReference type="InterPro" id="IPR027383">
    <property type="entry name" value="Znf_put"/>
</dbReference>
<feature type="transmembrane region" description="Helical" evidence="3">
    <location>
        <begin position="94"/>
        <end position="113"/>
    </location>
</feature>
<dbReference type="EMBL" id="MTLA01000194">
    <property type="protein sequence ID" value="OOP67431.1"/>
    <property type="molecule type" value="Genomic_DNA"/>
</dbReference>
<keyword evidence="3" id="KW-0472">Membrane</keyword>
<comment type="similarity">
    <text evidence="1">Belongs to the zinc-associated anti-sigma factor (ZAS) superfamily. Anti-sigma-W factor family.</text>
</comment>
<dbReference type="InterPro" id="IPR041916">
    <property type="entry name" value="Anti_sigma_zinc_sf"/>
</dbReference>
<dbReference type="RefSeq" id="WP_078110659.1">
    <property type="nucleotide sequence ID" value="NZ_CP065424.1"/>
</dbReference>
<dbReference type="Gene3D" id="1.10.10.1320">
    <property type="entry name" value="Anti-sigma factor, zinc-finger domain"/>
    <property type="match status" value="1"/>
</dbReference>
<evidence type="ECO:0000256" key="1">
    <source>
        <dbReference type="ARBA" id="ARBA00024353"/>
    </source>
</evidence>
<reference evidence="5 6" key="1">
    <citation type="submission" date="2017-01" db="EMBL/GenBank/DDBJ databases">
        <title>Draft genome sequence of Bacillus oleronius.</title>
        <authorList>
            <person name="Allam M."/>
        </authorList>
    </citation>
    <scope>NUCLEOTIDE SEQUENCE [LARGE SCALE GENOMIC DNA]</scope>
    <source>
        <strain evidence="5 6">DSM 9356</strain>
    </source>
</reference>
<evidence type="ECO:0000259" key="4">
    <source>
        <dbReference type="Pfam" id="PF13490"/>
    </source>
</evidence>
<keyword evidence="6" id="KW-1185">Reference proteome</keyword>
<dbReference type="Pfam" id="PF13490">
    <property type="entry name" value="zf-HC2"/>
    <property type="match status" value="1"/>
</dbReference>
<accession>A0A8E2I640</accession>
<evidence type="ECO:0000256" key="3">
    <source>
        <dbReference type="SAM" id="Phobius"/>
    </source>
</evidence>